<dbReference type="Proteomes" id="UP000011650">
    <property type="component" value="Unassembled WGS sequence"/>
</dbReference>
<feature type="transmembrane region" description="Helical" evidence="2">
    <location>
        <begin position="525"/>
        <end position="549"/>
    </location>
</feature>
<proteinExistence type="predicted"/>
<feature type="compositionally biased region" description="Basic and acidic residues" evidence="1">
    <location>
        <begin position="221"/>
        <end position="233"/>
    </location>
</feature>
<dbReference type="STRING" id="1227482.C469_09821"/>
<keyword evidence="2" id="KW-0472">Membrane</keyword>
<name>M0NNV6_9EURY</name>
<feature type="compositionally biased region" description="Basic and acidic residues" evidence="1">
    <location>
        <begin position="172"/>
        <end position="186"/>
    </location>
</feature>
<keyword evidence="2" id="KW-1133">Transmembrane helix</keyword>
<feature type="region of interest" description="Disordered" evidence="1">
    <location>
        <begin position="142"/>
        <end position="250"/>
    </location>
</feature>
<feature type="compositionally biased region" description="Polar residues" evidence="1">
    <location>
        <begin position="157"/>
        <end position="167"/>
    </location>
</feature>
<dbReference type="PATRIC" id="fig|1227482.3.peg.1978"/>
<sequence length="578" mass="61634">MSTCRLYDLNRVVKAPQGESAPADEKDLIDRLRQAGHADLYVDVATGVIAARVTALQTVGAGARIDEKYVVFTDEDAADSESLFAAFGTAVSDLFDDDDLVVPGDEDWETVEGLRECLDIDPGAQADATIHPAIPAGVLDPETLEWPSADSGAAEAKNSSQEPTTADTGRGSAEHDGTTPSRRDDPQVGDGRNSRVGQPRSGASPAEEPNGRRGTQWTTTGERRGRTSDDSANEHPATSAGGEPGQETTPVKDVDWSALATADTEFVSHLRTALQAHGSGVDFDRRRARVKHVAGDVQSTILREPDCLRVAVADYLTAMDVARQCADVGSPLLVGASTDPSVFEDLRLTIDYAGLETNDAVTTRTERYLGYAERIAECSAVSNAAAPVTDAVEAVVSADTNVYQTARDLKEIKEATIDSPHRRGLYDEDAASSAAARAVDTYWDQWDSLDRSERDAFETQVGTALAERKDAVDERAHHDAKSMVDEAIQTAGDRVAFAQTGVDDVRGELIDPPWADTSWYKRPRVIGAALGLGGAFVVGLLAFVGLSVASAFGPLPCRTDVTVFGWRVTADLCLLTVG</sequence>
<keyword evidence="4" id="KW-1185">Reference proteome</keyword>
<evidence type="ECO:0000256" key="2">
    <source>
        <dbReference type="SAM" id="Phobius"/>
    </source>
</evidence>
<organism evidence="3 4">
    <name type="scientific">Halorubrum lipolyticum DSM 21995</name>
    <dbReference type="NCBI Taxonomy" id="1227482"/>
    <lineage>
        <taxon>Archaea</taxon>
        <taxon>Methanobacteriati</taxon>
        <taxon>Methanobacteriota</taxon>
        <taxon>Stenosarchaea group</taxon>
        <taxon>Halobacteria</taxon>
        <taxon>Halobacteriales</taxon>
        <taxon>Haloferacaceae</taxon>
        <taxon>Halorubrum</taxon>
    </lineage>
</organism>
<protein>
    <submittedName>
        <fullName evidence="3">Uncharacterized protein</fullName>
    </submittedName>
</protein>
<gene>
    <name evidence="3" type="ORF">C469_09821</name>
</gene>
<dbReference type="EMBL" id="AOJG01000028">
    <property type="protein sequence ID" value="EMA59612.1"/>
    <property type="molecule type" value="Genomic_DNA"/>
</dbReference>
<comment type="caution">
    <text evidence="3">The sequence shown here is derived from an EMBL/GenBank/DDBJ whole genome shotgun (WGS) entry which is preliminary data.</text>
</comment>
<accession>M0NNV6</accession>
<dbReference type="AlphaFoldDB" id="M0NNV6"/>
<evidence type="ECO:0000313" key="3">
    <source>
        <dbReference type="EMBL" id="EMA59612.1"/>
    </source>
</evidence>
<evidence type="ECO:0000256" key="1">
    <source>
        <dbReference type="SAM" id="MobiDB-lite"/>
    </source>
</evidence>
<dbReference type="RefSeq" id="WP_008006115.1">
    <property type="nucleotide sequence ID" value="NZ_AOJG01000028.1"/>
</dbReference>
<reference evidence="3 4" key="1">
    <citation type="journal article" date="2014" name="PLoS Genet.">
        <title>Phylogenetically driven sequencing of extremely halophilic archaea reveals strategies for static and dynamic osmo-response.</title>
        <authorList>
            <person name="Becker E.A."/>
            <person name="Seitzer P.M."/>
            <person name="Tritt A."/>
            <person name="Larsen D."/>
            <person name="Krusor M."/>
            <person name="Yao A.I."/>
            <person name="Wu D."/>
            <person name="Madern D."/>
            <person name="Eisen J.A."/>
            <person name="Darling A.E."/>
            <person name="Facciotti M.T."/>
        </authorList>
    </citation>
    <scope>NUCLEOTIDE SEQUENCE [LARGE SCALE GENOMIC DNA]</scope>
    <source>
        <strain evidence="3 4">DSM 21995</strain>
    </source>
</reference>
<evidence type="ECO:0000313" key="4">
    <source>
        <dbReference type="Proteomes" id="UP000011650"/>
    </source>
</evidence>
<keyword evidence="2" id="KW-0812">Transmembrane</keyword>